<name>A0ABW2U2L7_9BACT</name>
<keyword evidence="2" id="KW-1185">Reference proteome</keyword>
<dbReference type="Proteomes" id="UP001596513">
    <property type="component" value="Unassembled WGS sequence"/>
</dbReference>
<dbReference type="EMBL" id="JBHTEK010000001">
    <property type="protein sequence ID" value="MFC7667129.1"/>
    <property type="molecule type" value="Genomic_DNA"/>
</dbReference>
<comment type="caution">
    <text evidence="1">The sequence shown here is derived from an EMBL/GenBank/DDBJ whole genome shotgun (WGS) entry which is preliminary data.</text>
</comment>
<dbReference type="RefSeq" id="WP_380201408.1">
    <property type="nucleotide sequence ID" value="NZ_JBHTEK010000001.1"/>
</dbReference>
<accession>A0ABW2U2L7</accession>
<evidence type="ECO:0000313" key="1">
    <source>
        <dbReference type="EMBL" id="MFC7667129.1"/>
    </source>
</evidence>
<sequence>MPNPDGSTAPVSLYTIEANEVQVTTGTTTIPFATLLTGPTAVQTGAVAEAFDEPLPTAQATALLNIFG</sequence>
<organism evidence="1 2">
    <name type="scientific">Hymenobacter humi</name>
    <dbReference type="NCBI Taxonomy" id="1411620"/>
    <lineage>
        <taxon>Bacteria</taxon>
        <taxon>Pseudomonadati</taxon>
        <taxon>Bacteroidota</taxon>
        <taxon>Cytophagia</taxon>
        <taxon>Cytophagales</taxon>
        <taxon>Hymenobacteraceae</taxon>
        <taxon>Hymenobacter</taxon>
    </lineage>
</organism>
<protein>
    <submittedName>
        <fullName evidence="1">Uncharacterized protein</fullName>
    </submittedName>
</protein>
<gene>
    <name evidence="1" type="ORF">ACFQT0_06640</name>
</gene>
<reference evidence="2" key="1">
    <citation type="journal article" date="2019" name="Int. J. Syst. Evol. Microbiol.">
        <title>The Global Catalogue of Microorganisms (GCM) 10K type strain sequencing project: providing services to taxonomists for standard genome sequencing and annotation.</title>
        <authorList>
            <consortium name="The Broad Institute Genomics Platform"/>
            <consortium name="The Broad Institute Genome Sequencing Center for Infectious Disease"/>
            <person name="Wu L."/>
            <person name="Ma J."/>
        </authorList>
    </citation>
    <scope>NUCLEOTIDE SEQUENCE [LARGE SCALE GENOMIC DNA]</scope>
    <source>
        <strain evidence="2">JCM 19635</strain>
    </source>
</reference>
<proteinExistence type="predicted"/>
<evidence type="ECO:0000313" key="2">
    <source>
        <dbReference type="Proteomes" id="UP001596513"/>
    </source>
</evidence>